<dbReference type="AlphaFoldDB" id="A0A1Y2I211"/>
<comment type="caution">
    <text evidence="2">The sequence shown here is derived from an EMBL/GenBank/DDBJ whole genome shotgun (WGS) entry which is preliminary data.</text>
</comment>
<organism evidence="2 3">
    <name type="scientific">Catenaria anguillulae PL171</name>
    <dbReference type="NCBI Taxonomy" id="765915"/>
    <lineage>
        <taxon>Eukaryota</taxon>
        <taxon>Fungi</taxon>
        <taxon>Fungi incertae sedis</taxon>
        <taxon>Blastocladiomycota</taxon>
        <taxon>Blastocladiomycetes</taxon>
        <taxon>Blastocladiales</taxon>
        <taxon>Catenariaceae</taxon>
        <taxon>Catenaria</taxon>
    </lineage>
</organism>
<keyword evidence="3" id="KW-1185">Reference proteome</keyword>
<proteinExistence type="predicted"/>
<accession>A0A1Y2I211</accession>
<evidence type="ECO:0000313" key="2">
    <source>
        <dbReference type="EMBL" id="ORZ40890.1"/>
    </source>
</evidence>
<reference evidence="2 3" key="1">
    <citation type="submission" date="2016-07" db="EMBL/GenBank/DDBJ databases">
        <title>Pervasive Adenine N6-methylation of Active Genes in Fungi.</title>
        <authorList>
            <consortium name="DOE Joint Genome Institute"/>
            <person name="Mondo S.J."/>
            <person name="Dannebaum R.O."/>
            <person name="Kuo R.C."/>
            <person name="Labutti K."/>
            <person name="Haridas S."/>
            <person name="Kuo A."/>
            <person name="Salamov A."/>
            <person name="Ahrendt S.R."/>
            <person name="Lipzen A."/>
            <person name="Sullivan W."/>
            <person name="Andreopoulos W.B."/>
            <person name="Clum A."/>
            <person name="Lindquist E."/>
            <person name="Daum C."/>
            <person name="Ramamoorthy G.K."/>
            <person name="Gryganskyi A."/>
            <person name="Culley D."/>
            <person name="Magnuson J.K."/>
            <person name="James T.Y."/>
            <person name="O'Malley M.A."/>
            <person name="Stajich J.E."/>
            <person name="Spatafora J.W."/>
            <person name="Visel A."/>
            <person name="Grigoriev I.V."/>
        </authorList>
    </citation>
    <scope>NUCLEOTIDE SEQUENCE [LARGE SCALE GENOMIC DNA]</scope>
    <source>
        <strain evidence="2 3">PL171</strain>
    </source>
</reference>
<evidence type="ECO:0000313" key="3">
    <source>
        <dbReference type="Proteomes" id="UP000193411"/>
    </source>
</evidence>
<gene>
    <name evidence="2" type="ORF">BCR44DRAFT_1423983</name>
</gene>
<feature type="region of interest" description="Disordered" evidence="1">
    <location>
        <begin position="33"/>
        <end position="86"/>
    </location>
</feature>
<dbReference type="EMBL" id="MCFL01000002">
    <property type="protein sequence ID" value="ORZ40890.1"/>
    <property type="molecule type" value="Genomic_DNA"/>
</dbReference>
<feature type="compositionally biased region" description="Polar residues" evidence="1">
    <location>
        <begin position="40"/>
        <end position="54"/>
    </location>
</feature>
<name>A0A1Y2I211_9FUNG</name>
<sequence>MLLKAQTRFTICSTPSGTPAFLSLSLLPTQHPHPSRPTCCHTSNTSPSFASTRSPGPKKSRPSFSPHFRFRPKSRSRPFGGPPATLRAKSGWISSWRRRNGPGQRRAVEVWGIDDLPALTGKAGGRCCSVRSDIIYFFCFYFNLIDKRCATCCIDFS</sequence>
<evidence type="ECO:0000256" key="1">
    <source>
        <dbReference type="SAM" id="MobiDB-lite"/>
    </source>
</evidence>
<dbReference type="Proteomes" id="UP000193411">
    <property type="component" value="Unassembled WGS sequence"/>
</dbReference>
<protein>
    <submittedName>
        <fullName evidence="2">Uncharacterized protein</fullName>
    </submittedName>
</protein>